<comment type="similarity">
    <text evidence="2">Belongs to the TMEM45 family.</text>
</comment>
<dbReference type="Proteomes" id="UP000429181">
    <property type="component" value="Chromosome 1"/>
</dbReference>
<comment type="subcellular location">
    <subcellularLocation>
        <location evidence="1">Membrane</location>
        <topology evidence="1">Multi-pass membrane protein</topology>
    </subcellularLocation>
</comment>
<dbReference type="GeneTree" id="ENSGT00940000164132"/>
<dbReference type="PANTHER" id="PTHR46441:SF5">
    <property type="entry name" value="TRANSMEMBRANE EPIDIDYMAL PROTEIN 1"/>
    <property type="match status" value="1"/>
</dbReference>
<evidence type="ECO:0000256" key="5">
    <source>
        <dbReference type="ARBA" id="ARBA00023136"/>
    </source>
</evidence>
<evidence type="ECO:0000256" key="3">
    <source>
        <dbReference type="ARBA" id="ARBA00022692"/>
    </source>
</evidence>
<keyword evidence="4 6" id="KW-1133">Transmembrane helix</keyword>
<feature type="transmembrane region" description="Helical" evidence="6">
    <location>
        <begin position="201"/>
        <end position="220"/>
    </location>
</feature>
<dbReference type="InterPro" id="IPR006904">
    <property type="entry name" value="DUF716"/>
</dbReference>
<feature type="transmembrane region" description="Helical" evidence="6">
    <location>
        <begin position="99"/>
        <end position="119"/>
    </location>
</feature>
<dbReference type="PANTHER" id="PTHR46441">
    <property type="entry name" value="TRANSMEMBRANE EPIDIDYMAL FAMILY MEMBER 3"/>
    <property type="match status" value="1"/>
</dbReference>
<dbReference type="GO" id="GO:0016020">
    <property type="term" value="C:membrane"/>
    <property type="evidence" value="ECO:0007669"/>
    <property type="project" value="UniProtKB-SubCell"/>
</dbReference>
<reference evidence="7 8" key="1">
    <citation type="submission" date="2018-11" db="EMBL/GenBank/DDBJ databases">
        <title>Haplotype-resolved cattle genomes.</title>
        <authorList>
            <person name="Low W.Y."/>
            <person name="Tearle R."/>
            <person name="Bickhart D.M."/>
            <person name="Rosen B.D."/>
            <person name="Koren S."/>
            <person name="Rhie A."/>
            <person name="Hiendleder S."/>
            <person name="Phillippy A.M."/>
            <person name="Smith T.P.L."/>
            <person name="Williams J.L."/>
        </authorList>
    </citation>
    <scope>NUCLEOTIDE SEQUENCE [LARGE SCALE GENOMIC DNA]</scope>
</reference>
<dbReference type="Ensembl" id="ENSBIXT00005032418.1">
    <property type="protein sequence ID" value="ENSBIXP00005040149.1"/>
    <property type="gene ID" value="ENSBIXG00005022688.1"/>
</dbReference>
<evidence type="ECO:0000313" key="8">
    <source>
        <dbReference type="Proteomes" id="UP000429181"/>
    </source>
</evidence>
<name>A0A4W2ID54_BOBOX</name>
<organism evidence="7 8">
    <name type="scientific">Bos indicus x Bos taurus</name>
    <name type="common">Hybrid cattle</name>
    <dbReference type="NCBI Taxonomy" id="30522"/>
    <lineage>
        <taxon>Eukaryota</taxon>
        <taxon>Metazoa</taxon>
        <taxon>Chordata</taxon>
        <taxon>Craniata</taxon>
        <taxon>Vertebrata</taxon>
        <taxon>Euteleostomi</taxon>
        <taxon>Mammalia</taxon>
        <taxon>Eutheria</taxon>
        <taxon>Laurasiatheria</taxon>
        <taxon>Artiodactyla</taxon>
        <taxon>Ruminantia</taxon>
        <taxon>Pecora</taxon>
        <taxon>Bovidae</taxon>
        <taxon>Bovinae</taxon>
        <taxon>Bos</taxon>
    </lineage>
</organism>
<dbReference type="Pfam" id="PF04819">
    <property type="entry name" value="DUF716"/>
    <property type="match status" value="1"/>
</dbReference>
<feature type="transmembrane region" description="Helical" evidence="6">
    <location>
        <begin position="266"/>
        <end position="293"/>
    </location>
</feature>
<evidence type="ECO:0000256" key="6">
    <source>
        <dbReference type="SAM" id="Phobius"/>
    </source>
</evidence>
<protein>
    <recommendedName>
        <fullName evidence="9">Transmembrane epididymal protein 1</fullName>
    </recommendedName>
</protein>
<evidence type="ECO:0000256" key="4">
    <source>
        <dbReference type="ARBA" id="ARBA00022989"/>
    </source>
</evidence>
<accession>A0A4W2ID54</accession>
<keyword evidence="5 6" id="KW-0472">Membrane</keyword>
<dbReference type="AlphaFoldDB" id="A0A4W2ID54"/>
<feature type="transmembrane region" description="Helical" evidence="6">
    <location>
        <begin position="232"/>
        <end position="254"/>
    </location>
</feature>
<feature type="transmembrane region" description="Helical" evidence="6">
    <location>
        <begin position="169"/>
        <end position="189"/>
    </location>
</feature>
<reference evidence="7" key="2">
    <citation type="submission" date="2025-08" db="UniProtKB">
        <authorList>
            <consortium name="Ensembl"/>
        </authorList>
    </citation>
    <scope>IDENTIFICATION</scope>
</reference>
<evidence type="ECO:0000256" key="1">
    <source>
        <dbReference type="ARBA" id="ARBA00004141"/>
    </source>
</evidence>
<keyword evidence="3 6" id="KW-0812">Transmembrane</keyword>
<evidence type="ECO:0000313" key="7">
    <source>
        <dbReference type="Ensembl" id="ENSBIXP00005040149.1"/>
    </source>
</evidence>
<evidence type="ECO:0008006" key="9">
    <source>
        <dbReference type="Google" id="ProtNLM"/>
    </source>
</evidence>
<evidence type="ECO:0000256" key="2">
    <source>
        <dbReference type="ARBA" id="ARBA00006948"/>
    </source>
</evidence>
<sequence length="334" mass="36559">MGPVPSPCVGNRGGATGPLLRVKRWGESLTSPGPPAACWPRHGYSLGSPDSGPAYLFHWALLCSDGVPGPLTGAEAPLPPTPHKGQARPEVGQRVHAEAVVKMGAGMILILGEFFPLGTNHFLPIDWEDPRRPFQHHNAWQYATIAFFLLSALVDLMSQTWLAQQSMKLEWAATALALAVIVLETVALIENRNALEFRVHTMLMLPSFLLALVLTIKVWAPDQPPFWVLKAWLMLVSGSWLLVVTLMLHAPLSLQAWQADSPVDLAFVTTFFCWLLGLGVVILATVYGLCSLWHHCCSPWKRAPGAEDQACPLGEDSEELGQFRAEAVLQDEVI</sequence>
<feature type="transmembrane region" description="Helical" evidence="6">
    <location>
        <begin position="139"/>
        <end position="157"/>
    </location>
</feature>
<proteinExistence type="inferred from homology"/>